<comment type="caution">
    <text evidence="1">The sequence shown here is derived from an EMBL/GenBank/DDBJ whole genome shotgun (WGS) entry which is preliminary data.</text>
</comment>
<reference evidence="1 2" key="1">
    <citation type="submission" date="2020-02" db="EMBL/GenBank/DDBJ databases">
        <title>Draft genome sequence of Haematococcus lacustris strain NIES-144.</title>
        <authorList>
            <person name="Morimoto D."/>
            <person name="Nakagawa S."/>
            <person name="Yoshida T."/>
            <person name="Sawayama S."/>
        </authorList>
    </citation>
    <scope>NUCLEOTIDE SEQUENCE [LARGE SCALE GENOMIC DNA]</scope>
    <source>
        <strain evidence="1 2">NIES-144</strain>
    </source>
</reference>
<protein>
    <submittedName>
        <fullName evidence="1">Uncharacterized protein</fullName>
    </submittedName>
</protein>
<dbReference type="Proteomes" id="UP000485058">
    <property type="component" value="Unassembled WGS sequence"/>
</dbReference>
<dbReference type="AlphaFoldDB" id="A0A699Z560"/>
<keyword evidence="2" id="KW-1185">Reference proteome</keyword>
<proteinExistence type="predicted"/>
<feature type="non-terminal residue" evidence="1">
    <location>
        <position position="35"/>
    </location>
</feature>
<name>A0A699Z560_HAELA</name>
<dbReference type="EMBL" id="BLLF01000723">
    <property type="protein sequence ID" value="GFH14416.1"/>
    <property type="molecule type" value="Genomic_DNA"/>
</dbReference>
<evidence type="ECO:0000313" key="1">
    <source>
        <dbReference type="EMBL" id="GFH14416.1"/>
    </source>
</evidence>
<sequence>MHKEYEARLTEVLHPLGLSQLSLLYADDSFVHDTQ</sequence>
<organism evidence="1 2">
    <name type="scientific">Haematococcus lacustris</name>
    <name type="common">Green alga</name>
    <name type="synonym">Haematococcus pluvialis</name>
    <dbReference type="NCBI Taxonomy" id="44745"/>
    <lineage>
        <taxon>Eukaryota</taxon>
        <taxon>Viridiplantae</taxon>
        <taxon>Chlorophyta</taxon>
        <taxon>core chlorophytes</taxon>
        <taxon>Chlorophyceae</taxon>
        <taxon>CS clade</taxon>
        <taxon>Chlamydomonadales</taxon>
        <taxon>Haematococcaceae</taxon>
        <taxon>Haematococcus</taxon>
    </lineage>
</organism>
<accession>A0A699Z560</accession>
<feature type="non-terminal residue" evidence="1">
    <location>
        <position position="1"/>
    </location>
</feature>
<evidence type="ECO:0000313" key="2">
    <source>
        <dbReference type="Proteomes" id="UP000485058"/>
    </source>
</evidence>
<gene>
    <name evidence="1" type="ORF">HaLaN_10465</name>
</gene>